<dbReference type="Proteomes" id="UP001732700">
    <property type="component" value="Chromosome 5D"/>
</dbReference>
<sequence length="261" mass="29729">MADLPPLLDGQYDSTHRCQQWINPEGPLGGPSTFRCRGPSNRWILDERFVPYLSRSGLLPFARMTSSPQLFKLDPCLLTSLVDRWRPETHTFHFRWGEMTPTLQDVSMITGLPLCGIPLVLPPARASWKEDFEQLMGQLIPRTRTDKLARGVPISWLVNFIDFPTGVSEEVVRRHLIAYLLYLFGMLFPSGNGEVVNPIFIRLAEHIALPLNNVEITQYSIGSAVLCQTYRGLCDASYRRKKVSSVAPILCVYYIFLQLWS</sequence>
<proteinExistence type="predicted"/>
<dbReference type="EnsemblPlants" id="AVESA.00010b.r2.5DG0959730.1">
    <property type="protein sequence ID" value="AVESA.00010b.r2.5DG0959730.1.CDS.1"/>
    <property type="gene ID" value="AVESA.00010b.r2.5DG0959730"/>
</dbReference>
<reference evidence="1" key="1">
    <citation type="submission" date="2021-05" db="EMBL/GenBank/DDBJ databases">
        <authorList>
            <person name="Scholz U."/>
            <person name="Mascher M."/>
            <person name="Fiebig A."/>
        </authorList>
    </citation>
    <scope>NUCLEOTIDE SEQUENCE [LARGE SCALE GENOMIC DNA]</scope>
</reference>
<evidence type="ECO:0000313" key="2">
    <source>
        <dbReference type="Proteomes" id="UP001732700"/>
    </source>
</evidence>
<organism evidence="1 2">
    <name type="scientific">Avena sativa</name>
    <name type="common">Oat</name>
    <dbReference type="NCBI Taxonomy" id="4498"/>
    <lineage>
        <taxon>Eukaryota</taxon>
        <taxon>Viridiplantae</taxon>
        <taxon>Streptophyta</taxon>
        <taxon>Embryophyta</taxon>
        <taxon>Tracheophyta</taxon>
        <taxon>Spermatophyta</taxon>
        <taxon>Magnoliopsida</taxon>
        <taxon>Liliopsida</taxon>
        <taxon>Poales</taxon>
        <taxon>Poaceae</taxon>
        <taxon>BOP clade</taxon>
        <taxon>Pooideae</taxon>
        <taxon>Poodae</taxon>
        <taxon>Poeae</taxon>
        <taxon>Poeae Chloroplast Group 1 (Aveneae type)</taxon>
        <taxon>Aveninae</taxon>
        <taxon>Avena</taxon>
    </lineage>
</organism>
<name>A0ACD5YF39_AVESA</name>
<accession>A0ACD5YF39</accession>
<reference evidence="1" key="2">
    <citation type="submission" date="2025-09" db="UniProtKB">
        <authorList>
            <consortium name="EnsemblPlants"/>
        </authorList>
    </citation>
    <scope>IDENTIFICATION</scope>
</reference>
<keyword evidence="2" id="KW-1185">Reference proteome</keyword>
<protein>
    <submittedName>
        <fullName evidence="1">Uncharacterized protein</fullName>
    </submittedName>
</protein>
<evidence type="ECO:0000313" key="1">
    <source>
        <dbReference type="EnsemblPlants" id="AVESA.00010b.r2.5DG0959730.1.CDS.1"/>
    </source>
</evidence>